<protein>
    <submittedName>
        <fullName evidence="2">Uncharacterized protein</fullName>
    </submittedName>
</protein>
<dbReference type="Proteomes" id="UP001195483">
    <property type="component" value="Unassembled WGS sequence"/>
</dbReference>
<organism evidence="2 3">
    <name type="scientific">Potamilus streckersoni</name>
    <dbReference type="NCBI Taxonomy" id="2493646"/>
    <lineage>
        <taxon>Eukaryota</taxon>
        <taxon>Metazoa</taxon>
        <taxon>Spiralia</taxon>
        <taxon>Lophotrochozoa</taxon>
        <taxon>Mollusca</taxon>
        <taxon>Bivalvia</taxon>
        <taxon>Autobranchia</taxon>
        <taxon>Heteroconchia</taxon>
        <taxon>Palaeoheterodonta</taxon>
        <taxon>Unionida</taxon>
        <taxon>Unionoidea</taxon>
        <taxon>Unionidae</taxon>
        <taxon>Ambleminae</taxon>
        <taxon>Lampsilini</taxon>
        <taxon>Potamilus</taxon>
    </lineage>
</organism>
<feature type="region of interest" description="Disordered" evidence="1">
    <location>
        <begin position="245"/>
        <end position="267"/>
    </location>
</feature>
<reference evidence="2" key="3">
    <citation type="submission" date="2023-05" db="EMBL/GenBank/DDBJ databases">
        <authorList>
            <person name="Smith C.H."/>
        </authorList>
    </citation>
    <scope>NUCLEOTIDE SEQUENCE</scope>
    <source>
        <strain evidence="2">CHS0354</strain>
        <tissue evidence="2">Mantle</tissue>
    </source>
</reference>
<feature type="compositionally biased region" description="Basic and acidic residues" evidence="1">
    <location>
        <begin position="1"/>
        <end position="10"/>
    </location>
</feature>
<feature type="compositionally biased region" description="Basic and acidic residues" evidence="1">
    <location>
        <begin position="595"/>
        <end position="617"/>
    </location>
</feature>
<accession>A0AAE0RMU9</accession>
<feature type="region of interest" description="Disordered" evidence="1">
    <location>
        <begin position="148"/>
        <end position="177"/>
    </location>
</feature>
<feature type="region of interest" description="Disordered" evidence="1">
    <location>
        <begin position="1"/>
        <end position="30"/>
    </location>
</feature>
<feature type="region of interest" description="Disordered" evidence="1">
    <location>
        <begin position="396"/>
        <end position="421"/>
    </location>
</feature>
<reference evidence="2" key="1">
    <citation type="journal article" date="2021" name="Genome Biol. Evol.">
        <title>A High-Quality Reference Genome for a Parasitic Bivalve with Doubly Uniparental Inheritance (Bivalvia: Unionida).</title>
        <authorList>
            <person name="Smith C.H."/>
        </authorList>
    </citation>
    <scope>NUCLEOTIDE SEQUENCE</scope>
    <source>
        <strain evidence="2">CHS0354</strain>
    </source>
</reference>
<feature type="region of interest" description="Disordered" evidence="1">
    <location>
        <begin position="523"/>
        <end position="617"/>
    </location>
</feature>
<reference evidence="2" key="2">
    <citation type="journal article" date="2021" name="Genome Biol. Evol.">
        <title>Developing a high-quality reference genome for a parasitic bivalve with doubly uniparental inheritance (Bivalvia: Unionida).</title>
        <authorList>
            <person name="Smith C.H."/>
        </authorList>
    </citation>
    <scope>NUCLEOTIDE SEQUENCE</scope>
    <source>
        <strain evidence="2">CHS0354</strain>
        <tissue evidence="2">Mantle</tissue>
    </source>
</reference>
<evidence type="ECO:0000256" key="1">
    <source>
        <dbReference type="SAM" id="MobiDB-lite"/>
    </source>
</evidence>
<evidence type="ECO:0000313" key="2">
    <source>
        <dbReference type="EMBL" id="KAK3576446.1"/>
    </source>
</evidence>
<evidence type="ECO:0000313" key="3">
    <source>
        <dbReference type="Proteomes" id="UP001195483"/>
    </source>
</evidence>
<feature type="compositionally biased region" description="Basic and acidic residues" evidence="1">
    <location>
        <begin position="543"/>
        <end position="559"/>
    </location>
</feature>
<feature type="region of interest" description="Disordered" evidence="1">
    <location>
        <begin position="439"/>
        <end position="474"/>
    </location>
</feature>
<name>A0AAE0RMU9_9BIVA</name>
<keyword evidence="3" id="KW-1185">Reference proteome</keyword>
<gene>
    <name evidence="2" type="ORF">CHS0354_025208</name>
</gene>
<dbReference type="AlphaFoldDB" id="A0AAE0RMU9"/>
<sequence length="1150" mass="131306">MSGILRHDDTSISNDQEQVDQPEKKTNISRISHNVDGEHRDERKTIRISEIFENFENDINKSHFRQHSEFENNEERNRSSSRVSEVITVKDVDHGMRSSIQSQTANIIPKGKDGTDTESNSQIFVNAIGVNQKDENEHTRSTFKLKREQSVEHETKHSGETEKLFKDSDLGGDPRDYQNEEKVKHMKYTDGKQEDTVDVCYMRHTLPPVSHHDWREYAQENDLDKQRNDDSDLSVKNTAEKYVKEGVEGSQGSMKEAGTVSQRKNKDCNRSEGDIAINLLTGDKVGLKPDTPTGDSNQQGKREIHSGCEKGIICTISRDNANYSGANITEPSIKRRISDEVNEGVNEAECETTFGIVEEERREESRIRDDIDLNTGGDCSRLLENQSINTFVSNTNENVQNDENDESLSRTHDCKNNGSNIKSSLADKELIHGSKISLTKNPIRSDNPKENNCLENDECEASSSVDASGYSWGKKDYRRDATNHISDSEDTKLEQNYQENAKNVDSGEYSVTYQRLNEAVKEKDGEDNLFLPEVESDDSNEEDQSKTGYKEEVKGRDENGNLSKGTLTTILVSREEEERKRQGKGYSRDKKHIKRGDTRAKYRIGGGEKKRDGSERKSFNYEEVGRIGGAAIAQFTKQYKHKKHIEHVLEEDTYRSDREAKYKANYFRKPDESVLFHPNTGNVRSRIQRDHIFRVPRLKRNKQGRPIGGYCNDLFGPTEQEEVEAELETLDISIDYNNISGKRTSSSRQYLRIRSARDLKKEDAMTAKTVVFDVPDEGEAMSLDGSELSELRKRGRRDITSAMRRKLRNRLFTRIKERGKAAPSNSPLGCTMKHGWVQTDSNTMETDERCIVGGGGRFLLNPLVRVCGQQSPTWSPGSSISSPGKHSAGPYRRSIGELSFDMEQERVFEQGLENGRKVLHIEDEQKMSKNEHNMRAGRHTYYGSHDHAVDEMDDFDEVPTEFYDRSSTFLSDDGRLIVREKGCPDLKPSTASTWGYQTGGYRASLSHPSYASVRLHNNHHSHIMESDNRLLQKRGETYKHNMTVRSTYLNSTRLSANYRLRRLLEELFSDKNYLDHLIETTEPKSDTLMITRGIAEHGRDFLIERADYWEETGPLPPRPALIQYGFRKSRAHKSYREDTISISPIASDIR</sequence>
<proteinExistence type="predicted"/>
<feature type="region of interest" description="Disordered" evidence="1">
    <location>
        <begin position="283"/>
        <end position="303"/>
    </location>
</feature>
<dbReference type="EMBL" id="JAEAOA010001503">
    <property type="protein sequence ID" value="KAK3576446.1"/>
    <property type="molecule type" value="Genomic_DNA"/>
</dbReference>
<feature type="compositionally biased region" description="Polar residues" evidence="1">
    <location>
        <begin position="560"/>
        <end position="571"/>
    </location>
</feature>
<comment type="caution">
    <text evidence="2">The sequence shown here is derived from an EMBL/GenBank/DDBJ whole genome shotgun (WGS) entry which is preliminary data.</text>
</comment>